<dbReference type="EMBL" id="BPQQ01000058">
    <property type="protein sequence ID" value="GJE02622.1"/>
    <property type="molecule type" value="Genomic_DNA"/>
</dbReference>
<dbReference type="InterPro" id="IPR022061">
    <property type="entry name" value="DUF3617"/>
</dbReference>
<accession>A0ABQ4SHB5</accession>
<reference evidence="2" key="2">
    <citation type="submission" date="2021-08" db="EMBL/GenBank/DDBJ databases">
        <authorList>
            <person name="Tani A."/>
            <person name="Ola A."/>
            <person name="Ogura Y."/>
            <person name="Katsura K."/>
            <person name="Hayashi T."/>
        </authorList>
    </citation>
    <scope>NUCLEOTIDE SEQUENCE</scope>
    <source>
        <strain evidence="2">DSM 17168</strain>
    </source>
</reference>
<evidence type="ECO:0000256" key="1">
    <source>
        <dbReference type="SAM" id="SignalP"/>
    </source>
</evidence>
<dbReference type="RefSeq" id="WP_238239367.1">
    <property type="nucleotide sequence ID" value="NZ_BPQQ01000058.1"/>
</dbReference>
<dbReference type="Pfam" id="PF12276">
    <property type="entry name" value="DUF3617"/>
    <property type="match status" value="1"/>
</dbReference>
<gene>
    <name evidence="2" type="ORF">GMJLKIPL_4571</name>
</gene>
<feature type="chain" id="PRO_5046378044" description="DUF3617 family protein" evidence="1">
    <location>
        <begin position="20"/>
        <end position="144"/>
    </location>
</feature>
<name>A0ABQ4SHB5_9HYPH</name>
<sequence length="144" mass="15205">MAKGAAVLGLALAAGSAAAEPVRLRPGAYEVEVRLNLPHLDGTGSRKRVRLCLDGVPVRGLPVLSDNTPLAGCPVSDLRQEGESLGFTIACEGRNQPSAKAVYRLAPEAFEGRVSMRLGGKNMTLTEVQTGRWRGACAPEDLRP</sequence>
<feature type="signal peptide" evidence="1">
    <location>
        <begin position="1"/>
        <end position="19"/>
    </location>
</feature>
<evidence type="ECO:0000313" key="2">
    <source>
        <dbReference type="EMBL" id="GJE02622.1"/>
    </source>
</evidence>
<keyword evidence="1" id="KW-0732">Signal</keyword>
<organism evidence="2 3">
    <name type="scientific">Methylobacterium isbiliense</name>
    <dbReference type="NCBI Taxonomy" id="315478"/>
    <lineage>
        <taxon>Bacteria</taxon>
        <taxon>Pseudomonadati</taxon>
        <taxon>Pseudomonadota</taxon>
        <taxon>Alphaproteobacteria</taxon>
        <taxon>Hyphomicrobiales</taxon>
        <taxon>Methylobacteriaceae</taxon>
        <taxon>Methylobacterium</taxon>
    </lineage>
</organism>
<reference evidence="2" key="1">
    <citation type="journal article" date="2021" name="Front. Microbiol.">
        <title>Comprehensive Comparative Genomics and Phenotyping of Methylobacterium Species.</title>
        <authorList>
            <person name="Alessa O."/>
            <person name="Ogura Y."/>
            <person name="Fujitani Y."/>
            <person name="Takami H."/>
            <person name="Hayashi T."/>
            <person name="Sahin N."/>
            <person name="Tani A."/>
        </authorList>
    </citation>
    <scope>NUCLEOTIDE SEQUENCE</scope>
    <source>
        <strain evidence="2">DSM 17168</strain>
    </source>
</reference>
<dbReference type="Proteomes" id="UP001055153">
    <property type="component" value="Unassembled WGS sequence"/>
</dbReference>
<protein>
    <recommendedName>
        <fullName evidence="4">DUF3617 family protein</fullName>
    </recommendedName>
</protein>
<evidence type="ECO:0000313" key="3">
    <source>
        <dbReference type="Proteomes" id="UP001055153"/>
    </source>
</evidence>
<proteinExistence type="predicted"/>
<evidence type="ECO:0008006" key="4">
    <source>
        <dbReference type="Google" id="ProtNLM"/>
    </source>
</evidence>
<keyword evidence="3" id="KW-1185">Reference proteome</keyword>
<comment type="caution">
    <text evidence="2">The sequence shown here is derived from an EMBL/GenBank/DDBJ whole genome shotgun (WGS) entry which is preliminary data.</text>
</comment>